<evidence type="ECO:0000313" key="2">
    <source>
        <dbReference type="EMBL" id="AES59045.1"/>
    </source>
</evidence>
<dbReference type="HOGENOM" id="CLU_3090190_0_0_1"/>
<keyword evidence="4" id="KW-1185">Reference proteome</keyword>
<protein>
    <submittedName>
        <fullName evidence="2 3">Uncharacterized protein</fullName>
    </submittedName>
</protein>
<sequence>MSHMDLKINGSGDPKKGPLGQESEAYKRRQLEIERRSTNARFYPIIIDNSSE</sequence>
<feature type="region of interest" description="Disordered" evidence="1">
    <location>
        <begin position="1"/>
        <end position="28"/>
    </location>
</feature>
<dbReference type="EMBL" id="CM001217">
    <property type="protein sequence ID" value="AES59045.1"/>
    <property type="molecule type" value="Genomic_DNA"/>
</dbReference>
<reference evidence="2 4" key="1">
    <citation type="journal article" date="2011" name="Nature">
        <title>The Medicago genome provides insight into the evolution of rhizobial symbioses.</title>
        <authorList>
            <person name="Young N.D."/>
            <person name="Debelle F."/>
            <person name="Oldroyd G.E."/>
            <person name="Geurts R."/>
            <person name="Cannon S.B."/>
            <person name="Udvardi M.K."/>
            <person name="Benedito V.A."/>
            <person name="Mayer K.F."/>
            <person name="Gouzy J."/>
            <person name="Schoof H."/>
            <person name="Van de Peer Y."/>
            <person name="Proost S."/>
            <person name="Cook D.R."/>
            <person name="Meyers B.C."/>
            <person name="Spannagl M."/>
            <person name="Cheung F."/>
            <person name="De Mita S."/>
            <person name="Krishnakumar V."/>
            <person name="Gundlach H."/>
            <person name="Zhou S."/>
            <person name="Mudge J."/>
            <person name="Bharti A.K."/>
            <person name="Murray J.D."/>
            <person name="Naoumkina M.A."/>
            <person name="Rosen B."/>
            <person name="Silverstein K.A."/>
            <person name="Tang H."/>
            <person name="Rombauts S."/>
            <person name="Zhao P.X."/>
            <person name="Zhou P."/>
            <person name="Barbe V."/>
            <person name="Bardou P."/>
            <person name="Bechner M."/>
            <person name="Bellec A."/>
            <person name="Berger A."/>
            <person name="Berges H."/>
            <person name="Bidwell S."/>
            <person name="Bisseling T."/>
            <person name="Choisne N."/>
            <person name="Couloux A."/>
            <person name="Denny R."/>
            <person name="Deshpande S."/>
            <person name="Dai X."/>
            <person name="Doyle J.J."/>
            <person name="Dudez A.M."/>
            <person name="Farmer A.D."/>
            <person name="Fouteau S."/>
            <person name="Franken C."/>
            <person name="Gibelin C."/>
            <person name="Gish J."/>
            <person name="Goldstein S."/>
            <person name="Gonzalez A.J."/>
            <person name="Green P.J."/>
            <person name="Hallab A."/>
            <person name="Hartog M."/>
            <person name="Hua A."/>
            <person name="Humphray S.J."/>
            <person name="Jeong D.H."/>
            <person name="Jing Y."/>
            <person name="Jocker A."/>
            <person name="Kenton S.M."/>
            <person name="Kim D.J."/>
            <person name="Klee K."/>
            <person name="Lai H."/>
            <person name="Lang C."/>
            <person name="Lin S."/>
            <person name="Macmil S.L."/>
            <person name="Magdelenat G."/>
            <person name="Matthews L."/>
            <person name="McCorrison J."/>
            <person name="Monaghan E.L."/>
            <person name="Mun J.H."/>
            <person name="Najar F.Z."/>
            <person name="Nicholson C."/>
            <person name="Noirot C."/>
            <person name="O'Bleness M."/>
            <person name="Paule C.R."/>
            <person name="Poulain J."/>
            <person name="Prion F."/>
            <person name="Qin B."/>
            <person name="Qu C."/>
            <person name="Retzel E.F."/>
            <person name="Riddle C."/>
            <person name="Sallet E."/>
            <person name="Samain S."/>
            <person name="Samson N."/>
            <person name="Sanders I."/>
            <person name="Saurat O."/>
            <person name="Scarpelli C."/>
            <person name="Schiex T."/>
            <person name="Segurens B."/>
            <person name="Severin A.J."/>
            <person name="Sherrier D.J."/>
            <person name="Shi R."/>
            <person name="Sims S."/>
            <person name="Singer S.R."/>
            <person name="Sinharoy S."/>
            <person name="Sterck L."/>
            <person name="Viollet A."/>
            <person name="Wang B.B."/>
            <person name="Wang K."/>
            <person name="Wang M."/>
            <person name="Wang X."/>
            <person name="Warfsmann J."/>
            <person name="Weissenbach J."/>
            <person name="White D.D."/>
            <person name="White J.D."/>
            <person name="Wiley G.B."/>
            <person name="Wincker P."/>
            <person name="Xing Y."/>
            <person name="Yang L."/>
            <person name="Yao Z."/>
            <person name="Ying F."/>
            <person name="Zhai J."/>
            <person name="Zhou L."/>
            <person name="Zuber A."/>
            <person name="Denarie J."/>
            <person name="Dixon R.A."/>
            <person name="May G.D."/>
            <person name="Schwartz D.C."/>
            <person name="Rogers J."/>
            <person name="Quetier F."/>
            <person name="Town C.D."/>
            <person name="Roe B.A."/>
        </authorList>
    </citation>
    <scope>NUCLEOTIDE SEQUENCE [LARGE SCALE GENOMIC DNA]</scope>
    <source>
        <strain evidence="2">A17</strain>
        <strain evidence="3 4">cv. Jemalong A17</strain>
    </source>
</reference>
<evidence type="ECO:0000313" key="3">
    <source>
        <dbReference type="EnsemblPlants" id="AES59045"/>
    </source>
</evidence>
<proteinExistence type="predicted"/>
<evidence type="ECO:0000256" key="1">
    <source>
        <dbReference type="SAM" id="MobiDB-lite"/>
    </source>
</evidence>
<dbReference type="AlphaFoldDB" id="G7I7J3"/>
<dbReference type="EnsemblPlants" id="AES59045">
    <property type="protein sequence ID" value="AES59045"/>
    <property type="gene ID" value="MTR_1g013320"/>
</dbReference>
<evidence type="ECO:0000313" key="4">
    <source>
        <dbReference type="Proteomes" id="UP000002051"/>
    </source>
</evidence>
<dbReference type="Proteomes" id="UP000002051">
    <property type="component" value="Unassembled WGS sequence"/>
</dbReference>
<organism evidence="2 4">
    <name type="scientific">Medicago truncatula</name>
    <name type="common">Barrel medic</name>
    <name type="synonym">Medicago tribuloides</name>
    <dbReference type="NCBI Taxonomy" id="3880"/>
    <lineage>
        <taxon>Eukaryota</taxon>
        <taxon>Viridiplantae</taxon>
        <taxon>Streptophyta</taxon>
        <taxon>Embryophyta</taxon>
        <taxon>Tracheophyta</taxon>
        <taxon>Spermatophyta</taxon>
        <taxon>Magnoliopsida</taxon>
        <taxon>eudicotyledons</taxon>
        <taxon>Gunneridae</taxon>
        <taxon>Pentapetalae</taxon>
        <taxon>rosids</taxon>
        <taxon>fabids</taxon>
        <taxon>Fabales</taxon>
        <taxon>Fabaceae</taxon>
        <taxon>Papilionoideae</taxon>
        <taxon>50 kb inversion clade</taxon>
        <taxon>NPAAA clade</taxon>
        <taxon>Hologalegina</taxon>
        <taxon>IRL clade</taxon>
        <taxon>Trifolieae</taxon>
        <taxon>Medicago</taxon>
    </lineage>
</organism>
<accession>G7I7J3</accession>
<gene>
    <name evidence="2" type="ordered locus">MTR_1g013320</name>
</gene>
<reference evidence="3" key="3">
    <citation type="submission" date="2015-04" db="UniProtKB">
        <authorList>
            <consortium name="EnsemblPlants"/>
        </authorList>
    </citation>
    <scope>IDENTIFICATION</scope>
    <source>
        <strain evidence="3">cv. Jemalong A17</strain>
    </source>
</reference>
<reference evidence="2 4" key="2">
    <citation type="journal article" date="2014" name="BMC Genomics">
        <title>An improved genome release (version Mt4.0) for the model legume Medicago truncatula.</title>
        <authorList>
            <person name="Tang H."/>
            <person name="Krishnakumar V."/>
            <person name="Bidwell S."/>
            <person name="Rosen B."/>
            <person name="Chan A."/>
            <person name="Zhou S."/>
            <person name="Gentzbittel L."/>
            <person name="Childs K.L."/>
            <person name="Yandell M."/>
            <person name="Gundlach H."/>
            <person name="Mayer K.F."/>
            <person name="Schwartz D.C."/>
            <person name="Town C.D."/>
        </authorList>
    </citation>
    <scope>GENOME REANNOTATION</scope>
    <source>
        <strain evidence="3 4">cv. Jemalong A17</strain>
    </source>
</reference>
<dbReference type="PaxDb" id="3880-AES59045"/>
<name>G7I7J3_MEDTR</name>